<gene>
    <name evidence="8" type="ORF">JD276_10990</name>
</gene>
<dbReference type="Proteomes" id="UP000608530">
    <property type="component" value="Unassembled WGS sequence"/>
</dbReference>
<keyword evidence="6" id="KW-0472">Membrane</keyword>
<dbReference type="GO" id="GO:0005524">
    <property type="term" value="F:ATP binding"/>
    <property type="evidence" value="ECO:0007669"/>
    <property type="project" value="UniProtKB-KW"/>
</dbReference>
<dbReference type="SMART" id="SM00382">
    <property type="entry name" value="AAA"/>
    <property type="match status" value="1"/>
</dbReference>
<evidence type="ECO:0000256" key="6">
    <source>
        <dbReference type="ARBA" id="ARBA00023136"/>
    </source>
</evidence>
<dbReference type="PROSITE" id="PS50893">
    <property type="entry name" value="ABC_TRANSPORTER_2"/>
    <property type="match status" value="1"/>
</dbReference>
<dbReference type="GO" id="GO:0016887">
    <property type="term" value="F:ATP hydrolysis activity"/>
    <property type="evidence" value="ECO:0007669"/>
    <property type="project" value="InterPro"/>
</dbReference>
<dbReference type="Gene3D" id="3.40.50.300">
    <property type="entry name" value="P-loop containing nucleotide triphosphate hydrolases"/>
    <property type="match status" value="1"/>
</dbReference>
<evidence type="ECO:0000259" key="7">
    <source>
        <dbReference type="PROSITE" id="PS50893"/>
    </source>
</evidence>
<dbReference type="InterPro" id="IPR030679">
    <property type="entry name" value="ABC_ATPase_HisP-typ"/>
</dbReference>
<dbReference type="InterPro" id="IPR017871">
    <property type="entry name" value="ABC_transporter-like_CS"/>
</dbReference>
<dbReference type="Pfam" id="PF00005">
    <property type="entry name" value="ABC_tran"/>
    <property type="match status" value="1"/>
</dbReference>
<dbReference type="PROSITE" id="PS00211">
    <property type="entry name" value="ABC_TRANSPORTER_1"/>
    <property type="match status" value="1"/>
</dbReference>
<dbReference type="InterPro" id="IPR003593">
    <property type="entry name" value="AAA+_ATPase"/>
</dbReference>
<dbReference type="AlphaFoldDB" id="A0A934Q943"/>
<dbReference type="GO" id="GO:0005886">
    <property type="term" value="C:plasma membrane"/>
    <property type="evidence" value="ECO:0007669"/>
    <property type="project" value="UniProtKB-SubCell"/>
</dbReference>
<keyword evidence="3" id="KW-1003">Cell membrane</keyword>
<dbReference type="RefSeq" id="WP_200115703.1">
    <property type="nucleotide sequence ID" value="NZ_JAEHOH010000014.1"/>
</dbReference>
<evidence type="ECO:0000313" key="9">
    <source>
        <dbReference type="Proteomes" id="UP000608530"/>
    </source>
</evidence>
<dbReference type="GO" id="GO:0015424">
    <property type="term" value="F:ABC-type amino acid transporter activity"/>
    <property type="evidence" value="ECO:0007669"/>
    <property type="project" value="InterPro"/>
</dbReference>
<feature type="domain" description="ABC transporter" evidence="7">
    <location>
        <begin position="12"/>
        <end position="256"/>
    </location>
</feature>
<comment type="subcellular location">
    <subcellularLocation>
        <location evidence="1">Cell membrane</location>
        <topology evidence="1">Peripheral membrane protein</topology>
    </subcellularLocation>
</comment>
<accession>A0A934Q943</accession>
<keyword evidence="2" id="KW-0813">Transport</keyword>
<keyword evidence="4" id="KW-0547">Nucleotide-binding</keyword>
<dbReference type="PIRSF" id="PIRSF039085">
    <property type="entry name" value="ABC_ATPase_HisP"/>
    <property type="match status" value="1"/>
</dbReference>
<keyword evidence="5 8" id="KW-0067">ATP-binding</keyword>
<dbReference type="SUPFAM" id="SSF52540">
    <property type="entry name" value="P-loop containing nucleoside triphosphate hydrolases"/>
    <property type="match status" value="1"/>
</dbReference>
<name>A0A934Q943_9MICO</name>
<dbReference type="InterPro" id="IPR003439">
    <property type="entry name" value="ABC_transporter-like_ATP-bd"/>
</dbReference>
<evidence type="ECO:0000256" key="1">
    <source>
        <dbReference type="ARBA" id="ARBA00004202"/>
    </source>
</evidence>
<evidence type="ECO:0000256" key="3">
    <source>
        <dbReference type="ARBA" id="ARBA00022475"/>
    </source>
</evidence>
<comment type="caution">
    <text evidence="8">The sequence shown here is derived from an EMBL/GenBank/DDBJ whole genome shotgun (WGS) entry which is preliminary data.</text>
</comment>
<evidence type="ECO:0000256" key="2">
    <source>
        <dbReference type="ARBA" id="ARBA00022448"/>
    </source>
</evidence>
<proteinExistence type="predicted"/>
<evidence type="ECO:0000256" key="5">
    <source>
        <dbReference type="ARBA" id="ARBA00022840"/>
    </source>
</evidence>
<organism evidence="8 9">
    <name type="scientific">Leucobacter chromiisoli</name>
    <dbReference type="NCBI Taxonomy" id="2796471"/>
    <lineage>
        <taxon>Bacteria</taxon>
        <taxon>Bacillati</taxon>
        <taxon>Actinomycetota</taxon>
        <taxon>Actinomycetes</taxon>
        <taxon>Micrococcales</taxon>
        <taxon>Microbacteriaceae</taxon>
        <taxon>Leucobacter</taxon>
    </lineage>
</organism>
<protein>
    <submittedName>
        <fullName evidence="8">Amino acid ABC transporter ATP-binding protein</fullName>
    </submittedName>
</protein>
<keyword evidence="9" id="KW-1185">Reference proteome</keyword>
<reference evidence="8" key="1">
    <citation type="submission" date="2020-12" db="EMBL/GenBank/DDBJ databases">
        <title>Leucobacter sp. CAS1, isolated from Chromium sludge.</title>
        <authorList>
            <person name="Xu Z."/>
        </authorList>
    </citation>
    <scope>NUCLEOTIDE SEQUENCE</scope>
    <source>
        <strain evidence="8">CSA1</strain>
    </source>
</reference>
<dbReference type="PANTHER" id="PTHR43166">
    <property type="entry name" value="AMINO ACID IMPORT ATP-BINDING PROTEIN"/>
    <property type="match status" value="1"/>
</dbReference>
<evidence type="ECO:0000256" key="4">
    <source>
        <dbReference type="ARBA" id="ARBA00022741"/>
    </source>
</evidence>
<dbReference type="EMBL" id="JAEHOH010000014">
    <property type="protein sequence ID" value="MBK0419560.1"/>
    <property type="molecule type" value="Genomic_DNA"/>
</dbReference>
<dbReference type="InterPro" id="IPR027417">
    <property type="entry name" value="P-loop_NTPase"/>
</dbReference>
<sequence>MTATREDEQPLLEMRGVVKRYGDQEVLRDIGLTVRRGEVLALIGPSGSGKSTLLRSINQLERTDDGEILIGGELMGFRLAGGRLHELREEAICRQRLKTAMVFQQFNLFNHLTVLDNITLGPRRVLGMPRAAAEAEARRHLERVGLGHREQAYPRQLSGGQQQRVAIARGLSMRPDLMLFDEPTSALDPQLVGEVLGVIQDLAREDMTMLIVTHEIRFARNVADRVAFMEDGVIVECGPPEQVLDDPSDPRTRAFLREEA</sequence>
<evidence type="ECO:0000313" key="8">
    <source>
        <dbReference type="EMBL" id="MBK0419560.1"/>
    </source>
</evidence>
<dbReference type="CDD" id="cd03262">
    <property type="entry name" value="ABC_HisP_GlnQ"/>
    <property type="match status" value="1"/>
</dbReference>
<dbReference type="InterPro" id="IPR050086">
    <property type="entry name" value="MetN_ABC_transporter-like"/>
</dbReference>
<dbReference type="PANTHER" id="PTHR43166:SF35">
    <property type="entry name" value="L-CYSTINE IMPORT ATP-BINDING PROTEIN TCYN"/>
    <property type="match status" value="1"/>
</dbReference>